<reference evidence="2" key="1">
    <citation type="submission" date="2023-07" db="EMBL/GenBank/DDBJ databases">
        <title>Black Yeasts Isolated from many extreme environments.</title>
        <authorList>
            <person name="Coleine C."/>
            <person name="Stajich J.E."/>
            <person name="Selbmann L."/>
        </authorList>
    </citation>
    <scope>NUCLEOTIDE SEQUENCE</scope>
    <source>
        <strain evidence="2">CCFEE 5485</strain>
    </source>
</reference>
<proteinExistence type="predicted"/>
<evidence type="ECO:0000313" key="3">
    <source>
        <dbReference type="Proteomes" id="UP001274830"/>
    </source>
</evidence>
<evidence type="ECO:0000313" key="2">
    <source>
        <dbReference type="EMBL" id="KAK3676203.1"/>
    </source>
</evidence>
<evidence type="ECO:0000256" key="1">
    <source>
        <dbReference type="SAM" id="SignalP"/>
    </source>
</evidence>
<gene>
    <name evidence="2" type="ORF">LTR78_003953</name>
</gene>
<sequence>MLFSSISTLLLAATITTVLDKPVPVTLGEIERRWSQGHSEHEIHPSHDIREATPAWTVKRDPDMAIMTTDSFDSTTDERTMLVRGYQPRNARLRRRVDNDAGLVPKMKQFVEDFMRSKGLTTMITRSTEDAVDEAPVLKPKRGMRYRFTA</sequence>
<keyword evidence="1" id="KW-0732">Signal</keyword>
<feature type="chain" id="PRO_5042210024" evidence="1">
    <location>
        <begin position="21"/>
        <end position="150"/>
    </location>
</feature>
<dbReference type="Proteomes" id="UP001274830">
    <property type="component" value="Unassembled WGS sequence"/>
</dbReference>
<name>A0AAE0WRA3_9PEZI</name>
<feature type="signal peptide" evidence="1">
    <location>
        <begin position="1"/>
        <end position="20"/>
    </location>
</feature>
<organism evidence="2 3">
    <name type="scientific">Recurvomyces mirabilis</name>
    <dbReference type="NCBI Taxonomy" id="574656"/>
    <lineage>
        <taxon>Eukaryota</taxon>
        <taxon>Fungi</taxon>
        <taxon>Dikarya</taxon>
        <taxon>Ascomycota</taxon>
        <taxon>Pezizomycotina</taxon>
        <taxon>Dothideomycetes</taxon>
        <taxon>Dothideomycetidae</taxon>
        <taxon>Mycosphaerellales</taxon>
        <taxon>Teratosphaeriaceae</taxon>
        <taxon>Recurvomyces</taxon>
    </lineage>
</organism>
<protein>
    <submittedName>
        <fullName evidence="2">Uncharacterized protein</fullName>
    </submittedName>
</protein>
<dbReference type="AlphaFoldDB" id="A0AAE0WRA3"/>
<comment type="caution">
    <text evidence="2">The sequence shown here is derived from an EMBL/GenBank/DDBJ whole genome shotgun (WGS) entry which is preliminary data.</text>
</comment>
<accession>A0AAE0WRA3</accession>
<keyword evidence="3" id="KW-1185">Reference proteome</keyword>
<dbReference type="EMBL" id="JAUTXT010000011">
    <property type="protein sequence ID" value="KAK3676203.1"/>
    <property type="molecule type" value="Genomic_DNA"/>
</dbReference>